<evidence type="ECO:0000256" key="1">
    <source>
        <dbReference type="SAM" id="MobiDB-lite"/>
    </source>
</evidence>
<dbReference type="InterPro" id="IPR001119">
    <property type="entry name" value="SLH_dom"/>
</dbReference>
<dbReference type="EMBL" id="JBHSHC010000096">
    <property type="protein sequence ID" value="MFC4768122.1"/>
    <property type="molecule type" value="Genomic_DNA"/>
</dbReference>
<gene>
    <name evidence="3" type="ORF">ACFO8Q_12265</name>
</gene>
<organism evidence="3 4">
    <name type="scientific">Effusibacillus consociatus</name>
    <dbReference type="NCBI Taxonomy" id="1117041"/>
    <lineage>
        <taxon>Bacteria</taxon>
        <taxon>Bacillati</taxon>
        <taxon>Bacillota</taxon>
        <taxon>Bacilli</taxon>
        <taxon>Bacillales</taxon>
        <taxon>Alicyclobacillaceae</taxon>
        <taxon>Effusibacillus</taxon>
    </lineage>
</organism>
<feature type="domain" description="SLH" evidence="2">
    <location>
        <begin position="211"/>
        <end position="270"/>
    </location>
</feature>
<dbReference type="InterPro" id="IPR051465">
    <property type="entry name" value="Cell_Envelope_Struct_Comp"/>
</dbReference>
<dbReference type="NCBIfam" id="TIGR01451">
    <property type="entry name" value="B_ant_repeat"/>
    <property type="match status" value="1"/>
</dbReference>
<dbReference type="Proteomes" id="UP001596002">
    <property type="component" value="Unassembled WGS sequence"/>
</dbReference>
<dbReference type="RefSeq" id="WP_380026101.1">
    <property type="nucleotide sequence ID" value="NZ_JBHSHC010000096.1"/>
</dbReference>
<feature type="compositionally biased region" description="Polar residues" evidence="1">
    <location>
        <begin position="69"/>
        <end position="83"/>
    </location>
</feature>
<evidence type="ECO:0000259" key="2">
    <source>
        <dbReference type="PROSITE" id="PS51272"/>
    </source>
</evidence>
<dbReference type="InterPro" id="IPR047589">
    <property type="entry name" value="DUF11_rpt"/>
</dbReference>
<keyword evidence="4" id="KW-1185">Reference proteome</keyword>
<evidence type="ECO:0000313" key="3">
    <source>
        <dbReference type="EMBL" id="MFC4768122.1"/>
    </source>
</evidence>
<feature type="domain" description="SLH" evidence="2">
    <location>
        <begin position="338"/>
        <end position="401"/>
    </location>
</feature>
<name>A0ABV9Q4F2_9BACL</name>
<dbReference type="PANTHER" id="PTHR43308">
    <property type="entry name" value="OUTER MEMBRANE PROTEIN ALPHA-RELATED"/>
    <property type="match status" value="1"/>
</dbReference>
<feature type="region of interest" description="Disordered" evidence="1">
    <location>
        <begin position="69"/>
        <end position="106"/>
    </location>
</feature>
<dbReference type="InterPro" id="IPR001434">
    <property type="entry name" value="OmcB-like_DUF11"/>
</dbReference>
<dbReference type="Gene3D" id="2.60.40.1170">
    <property type="entry name" value="Mu homology domain, subdomain B"/>
    <property type="match status" value="1"/>
</dbReference>
<comment type="caution">
    <text evidence="3">The sequence shown here is derived from an EMBL/GenBank/DDBJ whole genome shotgun (WGS) entry which is preliminary data.</text>
</comment>
<dbReference type="Pfam" id="PF01345">
    <property type="entry name" value="DUF11"/>
    <property type="match status" value="1"/>
</dbReference>
<sequence>MGARLQRCLILAVIVNLFTVFPVSALSGTDPATTLLDQTLGSSTGSTGADLTQTADSILSGGGLNSGTISQPLTPLPGSNQLPSELPNEVPNQLPDQPIDNLIPGSQTGTEVNISVSKISGADSAVPGGLITYRILVRNNKDTAIESVQLLDKLPQQVAFVSAPGASYSSVSNTVIWNIGELAAKGGSIQELHVKVNESAPAGTLIENRATVKIGDREITSPPNKVIIGPAEHMAFIDGYQDQTFRPENWTTRAEMATIVARIKGLKTYQKERSFQDLDRTHWAYSYIQAAAEAGIFSGYPDGKFYPDRPISRAELTMVVLRMNGLNPPHFSTDDSHIAKVFKDVGPSHWARDAIQTAAQLSFVSGYADGSFRPDNEVKRVEAVVMMNRSLGRGPLVDGDEKVEQHFTDVPRTFWGFGWIEEAAKKGHLGVHSTDGERLVRYTN</sequence>
<reference evidence="4" key="1">
    <citation type="journal article" date="2019" name="Int. J. Syst. Evol. Microbiol.">
        <title>The Global Catalogue of Microorganisms (GCM) 10K type strain sequencing project: providing services to taxonomists for standard genome sequencing and annotation.</title>
        <authorList>
            <consortium name="The Broad Institute Genomics Platform"/>
            <consortium name="The Broad Institute Genome Sequencing Center for Infectious Disease"/>
            <person name="Wu L."/>
            <person name="Ma J."/>
        </authorList>
    </citation>
    <scope>NUCLEOTIDE SEQUENCE [LARGE SCALE GENOMIC DNA]</scope>
    <source>
        <strain evidence="4">WYCCWR 12678</strain>
    </source>
</reference>
<protein>
    <submittedName>
        <fullName evidence="3">S-layer homology domain-containing protein</fullName>
    </submittedName>
</protein>
<dbReference type="PROSITE" id="PS51272">
    <property type="entry name" value="SLH"/>
    <property type="match status" value="3"/>
</dbReference>
<feature type="domain" description="SLH" evidence="2">
    <location>
        <begin position="271"/>
        <end position="334"/>
    </location>
</feature>
<dbReference type="Pfam" id="PF00395">
    <property type="entry name" value="SLH"/>
    <property type="match status" value="3"/>
</dbReference>
<proteinExistence type="predicted"/>
<dbReference type="PANTHER" id="PTHR43308:SF5">
    <property type="entry name" value="S-LAYER PROTEIN _ PEPTIDOGLYCAN ENDO-BETA-N-ACETYLGLUCOSAMINIDASE"/>
    <property type="match status" value="1"/>
</dbReference>
<evidence type="ECO:0000313" key="4">
    <source>
        <dbReference type="Proteomes" id="UP001596002"/>
    </source>
</evidence>
<accession>A0ABV9Q4F2</accession>